<evidence type="ECO:0000256" key="5">
    <source>
        <dbReference type="ARBA" id="ARBA00022723"/>
    </source>
</evidence>
<keyword evidence="6" id="KW-0677">Repeat</keyword>
<evidence type="ECO:0000256" key="1">
    <source>
        <dbReference type="ARBA" id="ARBA00004123"/>
    </source>
</evidence>
<dbReference type="GO" id="GO:0042800">
    <property type="term" value="F:histone H3K4 methyltransferase activity"/>
    <property type="evidence" value="ECO:0007669"/>
    <property type="project" value="TreeGrafter"/>
</dbReference>
<sequence length="165" mass="18264">LAGRLLYCGQDDWVHINCALWSAEVFEQDDGSLQNVLEAVSRGKKLRCNLCQQPGATVGCCEANCRANYHFMCARADRCSFQDDKTVFCKLHGDCVSRKVIRDGHFDISSRVCVNFDKIRSKSSWGKAVNPATLNVIIGSCTVESLGVLQSSLSDTEECLFPVDF</sequence>
<keyword evidence="11" id="KW-0804">Transcription</keyword>
<dbReference type="Gene3D" id="3.30.40.10">
    <property type="entry name" value="Zinc/RING finger domain, C3HC4 (zinc finger)"/>
    <property type="match status" value="1"/>
</dbReference>
<dbReference type="Proteomes" id="UP000678393">
    <property type="component" value="Unassembled WGS sequence"/>
</dbReference>
<reference evidence="14" key="1">
    <citation type="submission" date="2021-04" db="EMBL/GenBank/DDBJ databases">
        <authorList>
            <consortium name="Molecular Ecology Group"/>
        </authorList>
    </citation>
    <scope>NUCLEOTIDE SEQUENCE</scope>
</reference>
<evidence type="ECO:0000256" key="3">
    <source>
        <dbReference type="ARBA" id="ARBA00022679"/>
    </source>
</evidence>
<comment type="subcellular location">
    <subcellularLocation>
        <location evidence="1">Nucleus</location>
    </subcellularLocation>
</comment>
<dbReference type="Pfam" id="PF13771">
    <property type="entry name" value="zf-HC5HC2H"/>
    <property type="match status" value="1"/>
</dbReference>
<accession>A0A8S3ZBR4</accession>
<dbReference type="GO" id="GO:0008270">
    <property type="term" value="F:zinc ion binding"/>
    <property type="evidence" value="ECO:0007669"/>
    <property type="project" value="UniProtKB-KW"/>
</dbReference>
<evidence type="ECO:0000259" key="13">
    <source>
        <dbReference type="PROSITE" id="PS51805"/>
    </source>
</evidence>
<dbReference type="GO" id="GO:0045893">
    <property type="term" value="P:positive regulation of DNA-templated transcription"/>
    <property type="evidence" value="ECO:0007669"/>
    <property type="project" value="TreeGrafter"/>
</dbReference>
<dbReference type="InterPro" id="IPR013083">
    <property type="entry name" value="Znf_RING/FYVE/PHD"/>
</dbReference>
<dbReference type="InterPro" id="IPR034732">
    <property type="entry name" value="EPHD"/>
</dbReference>
<keyword evidence="7" id="KW-0863">Zinc-finger</keyword>
<dbReference type="PROSITE" id="PS51805">
    <property type="entry name" value="EPHD"/>
    <property type="match status" value="1"/>
</dbReference>
<keyword evidence="9" id="KW-0156">Chromatin regulator</keyword>
<evidence type="ECO:0000256" key="2">
    <source>
        <dbReference type="ARBA" id="ARBA00022603"/>
    </source>
</evidence>
<gene>
    <name evidence="14" type="ORF">CUNI_LOCUS10838</name>
</gene>
<dbReference type="AlphaFoldDB" id="A0A8S3ZBR4"/>
<proteinExistence type="predicted"/>
<evidence type="ECO:0000313" key="14">
    <source>
        <dbReference type="EMBL" id="CAG5125280.1"/>
    </source>
</evidence>
<evidence type="ECO:0000313" key="15">
    <source>
        <dbReference type="Proteomes" id="UP000678393"/>
    </source>
</evidence>
<dbReference type="EMBL" id="CAJHNH020002002">
    <property type="protein sequence ID" value="CAG5125280.1"/>
    <property type="molecule type" value="Genomic_DNA"/>
</dbReference>
<dbReference type="OrthoDB" id="308383at2759"/>
<dbReference type="InterPro" id="IPR001965">
    <property type="entry name" value="Znf_PHD"/>
</dbReference>
<keyword evidence="8" id="KW-0862">Zinc</keyword>
<feature type="domain" description="PHD-type" evidence="13">
    <location>
        <begin position="1"/>
        <end position="93"/>
    </location>
</feature>
<keyword evidence="3" id="KW-0808">Transferase</keyword>
<keyword evidence="4" id="KW-0949">S-adenosyl-L-methionine</keyword>
<keyword evidence="5" id="KW-0479">Metal-binding</keyword>
<feature type="non-terminal residue" evidence="14">
    <location>
        <position position="165"/>
    </location>
</feature>
<evidence type="ECO:0000256" key="6">
    <source>
        <dbReference type="ARBA" id="ARBA00022737"/>
    </source>
</evidence>
<keyword evidence="2" id="KW-0489">Methyltransferase</keyword>
<evidence type="ECO:0000256" key="10">
    <source>
        <dbReference type="ARBA" id="ARBA00023015"/>
    </source>
</evidence>
<keyword evidence="15" id="KW-1185">Reference proteome</keyword>
<name>A0A8S3ZBR4_9EUPU</name>
<evidence type="ECO:0000256" key="9">
    <source>
        <dbReference type="ARBA" id="ARBA00022853"/>
    </source>
</evidence>
<comment type="caution">
    <text evidence="14">The sequence shown here is derived from an EMBL/GenBank/DDBJ whole genome shotgun (WGS) entry which is preliminary data.</text>
</comment>
<evidence type="ECO:0000256" key="4">
    <source>
        <dbReference type="ARBA" id="ARBA00022691"/>
    </source>
</evidence>
<keyword evidence="12" id="KW-0539">Nucleus</keyword>
<evidence type="ECO:0000256" key="8">
    <source>
        <dbReference type="ARBA" id="ARBA00022833"/>
    </source>
</evidence>
<dbReference type="FunFam" id="3.30.40.10:FF:000002">
    <property type="entry name" value="Histone-lysine N-methyltransferase"/>
    <property type="match status" value="1"/>
</dbReference>
<organism evidence="14 15">
    <name type="scientific">Candidula unifasciata</name>
    <dbReference type="NCBI Taxonomy" id="100452"/>
    <lineage>
        <taxon>Eukaryota</taxon>
        <taxon>Metazoa</taxon>
        <taxon>Spiralia</taxon>
        <taxon>Lophotrochozoa</taxon>
        <taxon>Mollusca</taxon>
        <taxon>Gastropoda</taxon>
        <taxon>Heterobranchia</taxon>
        <taxon>Euthyneura</taxon>
        <taxon>Panpulmonata</taxon>
        <taxon>Eupulmonata</taxon>
        <taxon>Stylommatophora</taxon>
        <taxon>Helicina</taxon>
        <taxon>Helicoidea</taxon>
        <taxon>Geomitridae</taxon>
        <taxon>Candidula</taxon>
    </lineage>
</organism>
<dbReference type="PANTHER" id="PTHR45838:SF4">
    <property type="entry name" value="HISTONE-LYSINE N-METHYLTRANSFERASE TRITHORAX"/>
    <property type="match status" value="1"/>
</dbReference>
<feature type="non-terminal residue" evidence="14">
    <location>
        <position position="1"/>
    </location>
</feature>
<protein>
    <recommendedName>
        <fullName evidence="13">PHD-type domain-containing protein</fullName>
    </recommendedName>
</protein>
<dbReference type="PANTHER" id="PTHR45838">
    <property type="entry name" value="HISTONE-LYSINE-N-METHYLTRANSFERASE 2 KMT2 FAMILY MEMBER"/>
    <property type="match status" value="1"/>
</dbReference>
<evidence type="ECO:0000256" key="11">
    <source>
        <dbReference type="ARBA" id="ARBA00023163"/>
    </source>
</evidence>
<evidence type="ECO:0000256" key="12">
    <source>
        <dbReference type="ARBA" id="ARBA00023242"/>
    </source>
</evidence>
<dbReference type="GO" id="GO:0032259">
    <property type="term" value="P:methylation"/>
    <property type="evidence" value="ECO:0007669"/>
    <property type="project" value="UniProtKB-KW"/>
</dbReference>
<keyword evidence="10" id="KW-0805">Transcription regulation</keyword>
<evidence type="ECO:0000256" key="7">
    <source>
        <dbReference type="ARBA" id="ARBA00022771"/>
    </source>
</evidence>
<dbReference type="SMART" id="SM00249">
    <property type="entry name" value="PHD"/>
    <property type="match status" value="1"/>
</dbReference>
<dbReference type="GO" id="GO:0035097">
    <property type="term" value="C:histone methyltransferase complex"/>
    <property type="evidence" value="ECO:0007669"/>
    <property type="project" value="TreeGrafter"/>
</dbReference>